<evidence type="ECO:0000313" key="7">
    <source>
        <dbReference type="EMBL" id="MEX5285546.1"/>
    </source>
</evidence>
<dbReference type="EMBL" id="JARVLH010000004">
    <property type="protein sequence ID" value="MEX5285546.1"/>
    <property type="molecule type" value="Genomic_DNA"/>
</dbReference>
<protein>
    <submittedName>
        <fullName evidence="7">Polyprenyl synthetase family protein</fullName>
    </submittedName>
</protein>
<sequence>MFINSMFHVIKKDLALLEEELLQAVVSPVGRITEIGTHLVKSGGKRLRPALFFLAARSGKDFDIRRLMPLAVALELIHMASLVHDDVLDHADTRRGAATANSMWGNQQAILSGDYLFARAFLLIVENGYGDRVSGRVARLIMDLSAGELIQNKELYHASCDLDEYYERIAKKTANFLATCCELGAIVADLGEEAERGLHTYGKYLGMAFQITDDLLDLTSDKKKIGKPAGNDIHEGIVTLPVIRALEVSTCKEELLSIVTNEKMTRTDVERALEIVRTSDGIDYAQGKVQEFLGESKKALPAGLPKKVRETFCQAADYIAKRES</sequence>
<dbReference type="Gene3D" id="1.10.600.10">
    <property type="entry name" value="Farnesyl Diphosphate Synthase"/>
    <property type="match status" value="1"/>
</dbReference>
<dbReference type="PROSITE" id="PS00723">
    <property type="entry name" value="POLYPRENYL_SYNTHASE_1"/>
    <property type="match status" value="1"/>
</dbReference>
<keyword evidence="4" id="KW-0479">Metal-binding</keyword>
<reference evidence="7 8" key="1">
    <citation type="submission" date="2023-04" db="EMBL/GenBank/DDBJ databases">
        <title>Genome Sequence of Selenomonas sputigena ATCC 33150.</title>
        <authorList>
            <person name="Miller D.P."/>
            <person name="Anvari S."/>
            <person name="Polson S.W."/>
            <person name="Macdonald M."/>
            <person name="Mcdowell J.V."/>
        </authorList>
    </citation>
    <scope>NUCLEOTIDE SEQUENCE [LARGE SCALE GENOMIC DNA]</scope>
    <source>
        <strain evidence="7 8">ATCC 33150</strain>
    </source>
</reference>
<comment type="caution">
    <text evidence="7">The sequence shown here is derived from an EMBL/GenBank/DDBJ whole genome shotgun (WGS) entry which is preliminary data.</text>
</comment>
<accession>A0ABV3X5R1</accession>
<dbReference type="SUPFAM" id="SSF48576">
    <property type="entry name" value="Terpenoid synthases"/>
    <property type="match status" value="1"/>
</dbReference>
<dbReference type="InterPro" id="IPR008949">
    <property type="entry name" value="Isoprenoid_synthase_dom_sf"/>
</dbReference>
<dbReference type="Proteomes" id="UP001559623">
    <property type="component" value="Unassembled WGS sequence"/>
</dbReference>
<organism evidence="7 8">
    <name type="scientific">Selenomonas sputigena</name>
    <dbReference type="NCBI Taxonomy" id="69823"/>
    <lineage>
        <taxon>Bacteria</taxon>
        <taxon>Bacillati</taxon>
        <taxon>Bacillota</taxon>
        <taxon>Negativicutes</taxon>
        <taxon>Selenomonadales</taxon>
        <taxon>Selenomonadaceae</taxon>
        <taxon>Selenomonas</taxon>
    </lineage>
</organism>
<dbReference type="RefSeq" id="WP_368847272.1">
    <property type="nucleotide sequence ID" value="NZ_CP194411.1"/>
</dbReference>
<dbReference type="CDD" id="cd00685">
    <property type="entry name" value="Trans_IPPS_HT"/>
    <property type="match status" value="1"/>
</dbReference>
<evidence type="ECO:0000256" key="3">
    <source>
        <dbReference type="ARBA" id="ARBA00022679"/>
    </source>
</evidence>
<dbReference type="PANTHER" id="PTHR12001:SF69">
    <property type="entry name" value="ALL TRANS-POLYPRENYL-DIPHOSPHATE SYNTHASE PDSS1"/>
    <property type="match status" value="1"/>
</dbReference>
<evidence type="ECO:0000313" key="8">
    <source>
        <dbReference type="Proteomes" id="UP001559623"/>
    </source>
</evidence>
<dbReference type="InterPro" id="IPR000092">
    <property type="entry name" value="Polyprenyl_synt"/>
</dbReference>
<name>A0ABV3X5R1_9FIRM</name>
<dbReference type="SFLD" id="SFLDS00005">
    <property type="entry name" value="Isoprenoid_Synthase_Type_I"/>
    <property type="match status" value="1"/>
</dbReference>
<keyword evidence="8" id="KW-1185">Reference proteome</keyword>
<evidence type="ECO:0000256" key="5">
    <source>
        <dbReference type="ARBA" id="ARBA00022842"/>
    </source>
</evidence>
<gene>
    <name evidence="7" type="ORF">QCO44_07840</name>
</gene>
<dbReference type="PROSITE" id="PS00444">
    <property type="entry name" value="POLYPRENYL_SYNTHASE_2"/>
    <property type="match status" value="1"/>
</dbReference>
<proteinExistence type="inferred from homology"/>
<keyword evidence="3 6" id="KW-0808">Transferase</keyword>
<keyword evidence="5" id="KW-0460">Magnesium</keyword>
<evidence type="ECO:0000256" key="1">
    <source>
        <dbReference type="ARBA" id="ARBA00001946"/>
    </source>
</evidence>
<evidence type="ECO:0000256" key="6">
    <source>
        <dbReference type="RuleBase" id="RU004466"/>
    </source>
</evidence>
<dbReference type="InterPro" id="IPR033749">
    <property type="entry name" value="Polyprenyl_synt_CS"/>
</dbReference>
<dbReference type="Pfam" id="PF00348">
    <property type="entry name" value="polyprenyl_synt"/>
    <property type="match status" value="1"/>
</dbReference>
<evidence type="ECO:0000256" key="4">
    <source>
        <dbReference type="ARBA" id="ARBA00022723"/>
    </source>
</evidence>
<dbReference type="PANTHER" id="PTHR12001">
    <property type="entry name" value="GERANYLGERANYL PYROPHOSPHATE SYNTHASE"/>
    <property type="match status" value="1"/>
</dbReference>
<comment type="similarity">
    <text evidence="2 6">Belongs to the FPP/GGPP synthase family.</text>
</comment>
<comment type="cofactor">
    <cofactor evidence="1">
        <name>Mg(2+)</name>
        <dbReference type="ChEBI" id="CHEBI:18420"/>
    </cofactor>
</comment>
<evidence type="ECO:0000256" key="2">
    <source>
        <dbReference type="ARBA" id="ARBA00006706"/>
    </source>
</evidence>